<dbReference type="Proteomes" id="UP000472265">
    <property type="component" value="Chromosome 3"/>
</dbReference>
<feature type="domain" description="VWFD" evidence="4">
    <location>
        <begin position="75"/>
        <end position="185"/>
    </location>
</feature>
<dbReference type="InterPro" id="IPR001846">
    <property type="entry name" value="VWF_type-D"/>
</dbReference>
<dbReference type="Pfam" id="PF12714">
    <property type="entry name" value="TILa"/>
    <property type="match status" value="1"/>
</dbReference>
<dbReference type="AlphaFoldDB" id="A0A671VU16"/>
<dbReference type="PROSITE" id="PS51233">
    <property type="entry name" value="VWFD"/>
    <property type="match status" value="1"/>
</dbReference>
<keyword evidence="3" id="KW-0732">Signal</keyword>
<evidence type="ECO:0000256" key="3">
    <source>
        <dbReference type="ARBA" id="ARBA00022729"/>
    </source>
</evidence>
<reference evidence="5" key="3">
    <citation type="submission" date="2025-09" db="UniProtKB">
        <authorList>
            <consortium name="Ensembl"/>
        </authorList>
    </citation>
    <scope>IDENTIFICATION</scope>
</reference>
<dbReference type="Pfam" id="PF00094">
    <property type="entry name" value="VWD"/>
    <property type="match status" value="1"/>
</dbReference>
<reference evidence="5" key="1">
    <citation type="submission" date="2021-04" db="EMBL/GenBank/DDBJ databases">
        <authorList>
            <consortium name="Wellcome Sanger Institute Data Sharing"/>
        </authorList>
    </citation>
    <scope>NUCLEOTIDE SEQUENCE [LARGE SCALE GENOMIC DNA]</scope>
</reference>
<organism evidence="5 6">
    <name type="scientific">Sparus aurata</name>
    <name type="common">Gilthead sea bream</name>
    <dbReference type="NCBI Taxonomy" id="8175"/>
    <lineage>
        <taxon>Eukaryota</taxon>
        <taxon>Metazoa</taxon>
        <taxon>Chordata</taxon>
        <taxon>Craniata</taxon>
        <taxon>Vertebrata</taxon>
        <taxon>Euteleostomi</taxon>
        <taxon>Actinopterygii</taxon>
        <taxon>Neopterygii</taxon>
        <taxon>Teleostei</taxon>
        <taxon>Neoteleostei</taxon>
        <taxon>Acanthomorphata</taxon>
        <taxon>Eupercaria</taxon>
        <taxon>Spariformes</taxon>
        <taxon>Sparidae</taxon>
        <taxon>Sparus</taxon>
    </lineage>
</organism>
<dbReference type="PANTHER" id="PTHR46698">
    <property type="entry name" value="CROSSVEINLESS 2"/>
    <property type="match status" value="1"/>
</dbReference>
<sequence>MDPSKICVPKDQCGCVYKGHYIESGASFLTDDHCNEKCTCNQTTKKVDCVKPGCQQGYECKVVDGLTGCHRIIYAECSMNGGPHMVTFDKHDYNFQGTCVYQLAGVCSKDSSLQNFKVLVQNDAHGKRVGSGPKLVEVKAYEDSIVVTRRHKGSVLVRHVYKTESQSHAPSVAPYYLILEKKLCQ</sequence>
<dbReference type="InterPro" id="IPR025615">
    <property type="entry name" value="TILa_dom"/>
</dbReference>
<evidence type="ECO:0000256" key="1">
    <source>
        <dbReference type="ARBA" id="ARBA00004613"/>
    </source>
</evidence>
<dbReference type="GeneTree" id="ENSGT00950000183155"/>
<dbReference type="InParanoid" id="A0A671VU16"/>
<dbReference type="OMA" id="LICVHFF"/>
<dbReference type="InterPro" id="IPR052424">
    <property type="entry name" value="Kielin_Chordin-BMP_Reg"/>
</dbReference>
<dbReference type="PANTHER" id="PTHR46698:SF7">
    <property type="entry name" value="VWFD DOMAIN-CONTAINING PROTEIN"/>
    <property type="match status" value="1"/>
</dbReference>
<evidence type="ECO:0000313" key="6">
    <source>
        <dbReference type="Proteomes" id="UP000472265"/>
    </source>
</evidence>
<evidence type="ECO:0000256" key="2">
    <source>
        <dbReference type="ARBA" id="ARBA00022525"/>
    </source>
</evidence>
<dbReference type="Ensembl" id="ENSSAUT00010031575.1">
    <property type="protein sequence ID" value="ENSSAUP00010029955.1"/>
    <property type="gene ID" value="ENSSAUG00010012856.1"/>
</dbReference>
<reference evidence="5" key="2">
    <citation type="submission" date="2025-08" db="UniProtKB">
        <authorList>
            <consortium name="Ensembl"/>
        </authorList>
    </citation>
    <scope>IDENTIFICATION</scope>
</reference>
<evidence type="ECO:0000259" key="4">
    <source>
        <dbReference type="PROSITE" id="PS51233"/>
    </source>
</evidence>
<dbReference type="GO" id="GO:0005576">
    <property type="term" value="C:extracellular region"/>
    <property type="evidence" value="ECO:0007669"/>
    <property type="project" value="UniProtKB-SubCell"/>
</dbReference>
<keyword evidence="6" id="KW-1185">Reference proteome</keyword>
<accession>A0A671VU16</accession>
<protein>
    <recommendedName>
        <fullName evidence="4">VWFD domain-containing protein</fullName>
    </recommendedName>
</protein>
<comment type="subcellular location">
    <subcellularLocation>
        <location evidence="1">Secreted</location>
    </subcellularLocation>
</comment>
<name>A0A671VU16_SPAAU</name>
<keyword evidence="2" id="KW-0964">Secreted</keyword>
<dbReference type="GO" id="GO:0030513">
    <property type="term" value="P:positive regulation of BMP signaling pathway"/>
    <property type="evidence" value="ECO:0007669"/>
    <property type="project" value="TreeGrafter"/>
</dbReference>
<evidence type="ECO:0000313" key="5">
    <source>
        <dbReference type="Ensembl" id="ENSSAUP00010029955.1"/>
    </source>
</evidence>
<proteinExistence type="predicted"/>